<dbReference type="Proteomes" id="UP000324897">
    <property type="component" value="Unassembled WGS sequence"/>
</dbReference>
<proteinExistence type="predicted"/>
<evidence type="ECO:0000259" key="1">
    <source>
        <dbReference type="PROSITE" id="PS50181"/>
    </source>
</evidence>
<protein>
    <recommendedName>
        <fullName evidence="1">F-box domain-containing protein</fullName>
    </recommendedName>
</protein>
<dbReference type="EMBL" id="RWGY01000030">
    <property type="protein sequence ID" value="TVU16819.1"/>
    <property type="molecule type" value="Genomic_DNA"/>
</dbReference>
<dbReference type="PANTHER" id="PTHR34223:SF107">
    <property type="entry name" value="F-BOX DOMAIN-CONTAINING PROTEIN"/>
    <property type="match status" value="1"/>
</dbReference>
<dbReference type="AlphaFoldDB" id="A0A5J9TZK2"/>
<reference evidence="2 3" key="1">
    <citation type="journal article" date="2019" name="Sci. Rep.">
        <title>A high-quality genome of Eragrostis curvula grass provides insights into Poaceae evolution and supports new strategies to enhance forage quality.</title>
        <authorList>
            <person name="Carballo J."/>
            <person name="Santos B.A.C.M."/>
            <person name="Zappacosta D."/>
            <person name="Garbus I."/>
            <person name="Selva J.P."/>
            <person name="Gallo C.A."/>
            <person name="Diaz A."/>
            <person name="Albertini E."/>
            <person name="Caccamo M."/>
            <person name="Echenique V."/>
        </authorList>
    </citation>
    <scope>NUCLEOTIDE SEQUENCE [LARGE SCALE GENOMIC DNA]</scope>
    <source>
        <strain evidence="3">cv. Victoria</strain>
        <tissue evidence="2">Leaf</tissue>
    </source>
</reference>
<keyword evidence="3" id="KW-1185">Reference proteome</keyword>
<name>A0A5J9TZK2_9POAL</name>
<dbReference type="SUPFAM" id="SSF52047">
    <property type="entry name" value="RNI-like"/>
    <property type="match status" value="1"/>
</dbReference>
<dbReference type="InterPro" id="IPR001810">
    <property type="entry name" value="F-box_dom"/>
</dbReference>
<organism evidence="2 3">
    <name type="scientific">Eragrostis curvula</name>
    <name type="common">weeping love grass</name>
    <dbReference type="NCBI Taxonomy" id="38414"/>
    <lineage>
        <taxon>Eukaryota</taxon>
        <taxon>Viridiplantae</taxon>
        <taxon>Streptophyta</taxon>
        <taxon>Embryophyta</taxon>
        <taxon>Tracheophyta</taxon>
        <taxon>Spermatophyta</taxon>
        <taxon>Magnoliopsida</taxon>
        <taxon>Liliopsida</taxon>
        <taxon>Poales</taxon>
        <taxon>Poaceae</taxon>
        <taxon>PACMAD clade</taxon>
        <taxon>Chloridoideae</taxon>
        <taxon>Eragrostideae</taxon>
        <taxon>Eragrostidinae</taxon>
        <taxon>Eragrostis</taxon>
    </lineage>
</organism>
<comment type="caution">
    <text evidence="2">The sequence shown here is derived from an EMBL/GenBank/DDBJ whole genome shotgun (WGS) entry which is preliminary data.</text>
</comment>
<evidence type="ECO:0000313" key="3">
    <source>
        <dbReference type="Proteomes" id="UP000324897"/>
    </source>
</evidence>
<dbReference type="InterPro" id="IPR053197">
    <property type="entry name" value="F-box_SCFL_complex_component"/>
</dbReference>
<dbReference type="CDD" id="cd22160">
    <property type="entry name" value="F-box_AtFBL13-like"/>
    <property type="match status" value="1"/>
</dbReference>
<dbReference type="SUPFAM" id="SSF81383">
    <property type="entry name" value="F-box domain"/>
    <property type="match status" value="1"/>
</dbReference>
<dbReference type="PANTHER" id="PTHR34223">
    <property type="entry name" value="OS11G0201299 PROTEIN"/>
    <property type="match status" value="1"/>
</dbReference>
<feature type="domain" description="F-box" evidence="1">
    <location>
        <begin position="1"/>
        <end position="46"/>
    </location>
</feature>
<dbReference type="InterPro" id="IPR036047">
    <property type="entry name" value="F-box-like_dom_sf"/>
</dbReference>
<dbReference type="Pfam" id="PF00646">
    <property type="entry name" value="F-box"/>
    <property type="match status" value="1"/>
</dbReference>
<dbReference type="Gene3D" id="1.20.1280.50">
    <property type="match status" value="1"/>
</dbReference>
<dbReference type="Gramene" id="TVU16819">
    <property type="protein sequence ID" value="TVU16819"/>
    <property type="gene ID" value="EJB05_36974"/>
</dbReference>
<gene>
    <name evidence="2" type="ORF">EJB05_36974</name>
</gene>
<dbReference type="InterPro" id="IPR053781">
    <property type="entry name" value="F-box_AtFBL13-like"/>
</dbReference>
<accession>A0A5J9TZK2</accession>
<sequence length="281" mass="32114">MNALPDCVLEHILGFLPAAEAVQTCVLARRWRHLWKSATSLHIGDVGEPVRKLREFVYHLLLLRRGEVCDFYFDGFDEKDVPRVNLWFRYAVACNVRLLSLNALPPEGSGRRFLQLEDLPLVSQKLRIIDLKFVRVNSTFLDFSGCPALKHLQFEFSEFSLSSETMTTISSESLVHLSIVDSDKLRTLTLNEYWCVSNDIGALACILERSPVLEKLTLQLFSEGYGHKIEMKGSFSSMERSSAVSEHLEEVIIKCDVVDERILEVLKFLCAFNIQRLTRIS</sequence>
<dbReference type="PROSITE" id="PS50181">
    <property type="entry name" value="FBOX"/>
    <property type="match status" value="1"/>
</dbReference>
<evidence type="ECO:0000313" key="2">
    <source>
        <dbReference type="EMBL" id="TVU16819.1"/>
    </source>
</evidence>
<dbReference type="OrthoDB" id="692490at2759"/>
<feature type="non-terminal residue" evidence="2">
    <location>
        <position position="1"/>
    </location>
</feature>